<feature type="compositionally biased region" description="Basic and acidic residues" evidence="2">
    <location>
        <begin position="222"/>
        <end position="236"/>
    </location>
</feature>
<dbReference type="EMBL" id="QJSP01000026">
    <property type="protein sequence ID" value="PYE12053.1"/>
    <property type="molecule type" value="Genomic_DNA"/>
</dbReference>
<dbReference type="Gene3D" id="1.10.10.2830">
    <property type="match status" value="1"/>
</dbReference>
<dbReference type="Pfam" id="PF17762">
    <property type="entry name" value="HTH_ParB"/>
    <property type="match status" value="1"/>
</dbReference>
<evidence type="ECO:0000256" key="2">
    <source>
        <dbReference type="SAM" id="MobiDB-lite"/>
    </source>
</evidence>
<evidence type="ECO:0000256" key="1">
    <source>
        <dbReference type="ARBA" id="ARBA00022829"/>
    </source>
</evidence>
<evidence type="ECO:0000259" key="3">
    <source>
        <dbReference type="SMART" id="SM00470"/>
    </source>
</evidence>
<evidence type="ECO:0000313" key="4">
    <source>
        <dbReference type="EMBL" id="PYE12053.1"/>
    </source>
</evidence>
<proteinExistence type="predicted"/>
<dbReference type="Pfam" id="PF02195">
    <property type="entry name" value="ParB_N"/>
    <property type="match status" value="1"/>
</dbReference>
<dbReference type="InterPro" id="IPR050336">
    <property type="entry name" value="Chromosome_partition/occlusion"/>
</dbReference>
<dbReference type="PANTHER" id="PTHR33375">
    <property type="entry name" value="CHROMOSOME-PARTITIONING PROTEIN PARB-RELATED"/>
    <property type="match status" value="1"/>
</dbReference>
<feature type="domain" description="ParB-like N-terminal" evidence="3">
    <location>
        <begin position="36"/>
        <end position="139"/>
    </location>
</feature>
<gene>
    <name evidence="4" type="ORF">DFR67_12661</name>
</gene>
<dbReference type="InterPro" id="IPR003115">
    <property type="entry name" value="ParB_N"/>
</dbReference>
<dbReference type="GO" id="GO:0007059">
    <property type="term" value="P:chromosome segregation"/>
    <property type="evidence" value="ECO:0007669"/>
    <property type="project" value="UniProtKB-KW"/>
</dbReference>
<accession>A0A318R8Y9</accession>
<dbReference type="InterPro" id="IPR036086">
    <property type="entry name" value="ParB/Sulfiredoxin_sf"/>
</dbReference>
<dbReference type="SMART" id="SM00470">
    <property type="entry name" value="ParB"/>
    <property type="match status" value="1"/>
</dbReference>
<dbReference type="GO" id="GO:0005694">
    <property type="term" value="C:chromosome"/>
    <property type="evidence" value="ECO:0007669"/>
    <property type="project" value="TreeGrafter"/>
</dbReference>
<dbReference type="AlphaFoldDB" id="A0A318R8Y9"/>
<name>A0A318R8Y9_WILLI</name>
<dbReference type="OrthoDB" id="70307at2"/>
<dbReference type="GO" id="GO:0045881">
    <property type="term" value="P:positive regulation of sporulation resulting in formation of a cellular spore"/>
    <property type="evidence" value="ECO:0007669"/>
    <property type="project" value="TreeGrafter"/>
</dbReference>
<dbReference type="Proteomes" id="UP000247591">
    <property type="component" value="Unassembled WGS sequence"/>
</dbReference>
<dbReference type="SUPFAM" id="SSF109709">
    <property type="entry name" value="KorB DNA-binding domain-like"/>
    <property type="match status" value="1"/>
</dbReference>
<sequence length="295" mass="31864">MAPKGGKVNLAELVGSVGDRSIVDQGSGTADGVFRGNIPIDQLVANPRNPRDTVGDLSDLASIADRQLQPATVVSRAAWLNLWPGDTSELGDAKWVVVNGCRRLAAAREFGRPGLDAVIRDSIANDRQSVLWAAIVENIDRRDFDIIEEARAVELMVEEIGNATEAATRLGKSKGWVSQRRALLNLAPELQEKLRAGDLAVREARALAQVPFAEQLKAWQAAREKESEPTRGREPNDAPPPRLDAAKTAVALSRALRRFQAKPGSVAAAVVESFTPDETRELIDALEDRLKSAGS</sequence>
<organism evidence="4 5">
    <name type="scientific">Williamsia limnetica</name>
    <dbReference type="NCBI Taxonomy" id="882452"/>
    <lineage>
        <taxon>Bacteria</taxon>
        <taxon>Bacillati</taxon>
        <taxon>Actinomycetota</taxon>
        <taxon>Actinomycetes</taxon>
        <taxon>Mycobacteriales</taxon>
        <taxon>Nocardiaceae</taxon>
        <taxon>Williamsia</taxon>
    </lineage>
</organism>
<reference evidence="4 5" key="1">
    <citation type="submission" date="2018-06" db="EMBL/GenBank/DDBJ databases">
        <title>Genomic Encyclopedia of Type Strains, Phase IV (KMG-IV): sequencing the most valuable type-strain genomes for metagenomic binning, comparative biology and taxonomic classification.</title>
        <authorList>
            <person name="Goeker M."/>
        </authorList>
    </citation>
    <scope>NUCLEOTIDE SEQUENCE [LARGE SCALE GENOMIC DNA]</scope>
    <source>
        <strain evidence="4 5">DSM 45521</strain>
    </source>
</reference>
<keyword evidence="1" id="KW-0159">Chromosome partition</keyword>
<dbReference type="SUPFAM" id="SSF110849">
    <property type="entry name" value="ParB/Sulfiredoxin"/>
    <property type="match status" value="1"/>
</dbReference>
<comment type="caution">
    <text evidence="4">The sequence shown here is derived from an EMBL/GenBank/DDBJ whole genome shotgun (WGS) entry which is preliminary data.</text>
</comment>
<dbReference type="RefSeq" id="WP_110472778.1">
    <property type="nucleotide sequence ID" value="NZ_QJSP01000026.1"/>
</dbReference>
<dbReference type="PANTHER" id="PTHR33375:SF1">
    <property type="entry name" value="CHROMOSOME-PARTITIONING PROTEIN PARB-RELATED"/>
    <property type="match status" value="1"/>
</dbReference>
<protein>
    <submittedName>
        <fullName evidence="4">ParB family chromosome partitioning protein</fullName>
    </submittedName>
</protein>
<keyword evidence="5" id="KW-1185">Reference proteome</keyword>
<dbReference type="InterPro" id="IPR041468">
    <property type="entry name" value="HTH_ParB/Spo0J"/>
</dbReference>
<feature type="region of interest" description="Disordered" evidence="2">
    <location>
        <begin position="219"/>
        <end position="247"/>
    </location>
</feature>
<evidence type="ECO:0000313" key="5">
    <source>
        <dbReference type="Proteomes" id="UP000247591"/>
    </source>
</evidence>